<dbReference type="AlphaFoldDB" id="A0A6C0JL99"/>
<organism evidence="1">
    <name type="scientific">viral metagenome</name>
    <dbReference type="NCBI Taxonomy" id="1070528"/>
    <lineage>
        <taxon>unclassified sequences</taxon>
        <taxon>metagenomes</taxon>
        <taxon>organismal metagenomes</taxon>
    </lineage>
</organism>
<evidence type="ECO:0008006" key="2">
    <source>
        <dbReference type="Google" id="ProtNLM"/>
    </source>
</evidence>
<sequence>MDAYLVCHNGLGDNIYMVGALNFIKQFYKNVFFLCKEKHYENVKLLFDESSNIICLPFNEVNEYHTVYNILIHKYNDNNDIFVCGGCHTQYLKSKITNKDFLNYKIIDKEYTLNYGPINNKNYSFIIDFYRDAKLNLTYFYEYFDLPNNDVSKQLYESVKHYYLIFVQCITSDNKTLNISNLINKYKNDDKVLLICNDKNLYDKNDTQYVLAEQFVMNKIVYYVDVIKNSDEIYMIDSSFTGIVLPFIKTNRLKAKNVQIILRDEVHNRII</sequence>
<accession>A0A6C0JL99</accession>
<reference evidence="1" key="1">
    <citation type="journal article" date="2020" name="Nature">
        <title>Giant virus diversity and host interactions through global metagenomics.</title>
        <authorList>
            <person name="Schulz F."/>
            <person name="Roux S."/>
            <person name="Paez-Espino D."/>
            <person name="Jungbluth S."/>
            <person name="Walsh D.A."/>
            <person name="Denef V.J."/>
            <person name="McMahon K.D."/>
            <person name="Konstantinidis K.T."/>
            <person name="Eloe-Fadrosh E.A."/>
            <person name="Kyrpides N.C."/>
            <person name="Woyke T."/>
        </authorList>
    </citation>
    <scope>NUCLEOTIDE SEQUENCE</scope>
    <source>
        <strain evidence="1">GVMAG-M-3300027736-24</strain>
    </source>
</reference>
<protein>
    <recommendedName>
        <fullName evidence="2">Polysaccharide pyruvyl transferase domain-containing protein</fullName>
    </recommendedName>
</protein>
<evidence type="ECO:0000313" key="1">
    <source>
        <dbReference type="EMBL" id="QHU05540.1"/>
    </source>
</evidence>
<proteinExistence type="predicted"/>
<dbReference type="EMBL" id="MN740417">
    <property type="protein sequence ID" value="QHU05540.1"/>
    <property type="molecule type" value="Genomic_DNA"/>
</dbReference>
<name>A0A6C0JL99_9ZZZZ</name>